<comment type="caution">
    <text evidence="13">The sequence shown here is derived from an EMBL/GenBank/DDBJ whole genome shotgun (WGS) entry which is preliminary data.</text>
</comment>
<dbReference type="InterPro" id="IPR010104">
    <property type="entry name" value="TonB_rcpt_bac"/>
</dbReference>
<keyword evidence="3 8" id="KW-1134">Transmembrane beta strand</keyword>
<name>A0A397PEE2_9SPHN</name>
<dbReference type="Gene3D" id="2.60.40.1120">
    <property type="entry name" value="Carboxypeptidase-like, regulatory domain"/>
    <property type="match status" value="1"/>
</dbReference>
<dbReference type="InterPro" id="IPR037066">
    <property type="entry name" value="Plug_dom_sf"/>
</dbReference>
<keyword evidence="4 8" id="KW-0812">Transmembrane</keyword>
<dbReference type="SUPFAM" id="SSF49452">
    <property type="entry name" value="Starch-binding domain-like"/>
    <property type="match status" value="1"/>
</dbReference>
<dbReference type="InterPro" id="IPR000531">
    <property type="entry name" value="Beta-barrel_TonB"/>
</dbReference>
<dbReference type="Pfam" id="PF07715">
    <property type="entry name" value="Plug"/>
    <property type="match status" value="1"/>
</dbReference>
<evidence type="ECO:0000313" key="14">
    <source>
        <dbReference type="Proteomes" id="UP000266568"/>
    </source>
</evidence>
<keyword evidence="13" id="KW-0675">Receptor</keyword>
<feature type="signal peptide" evidence="10">
    <location>
        <begin position="1"/>
        <end position="28"/>
    </location>
</feature>
<keyword evidence="5 9" id="KW-0798">TonB box</keyword>
<feature type="chain" id="PRO_5017345635" evidence="10">
    <location>
        <begin position="29"/>
        <end position="943"/>
    </location>
</feature>
<dbReference type="Pfam" id="PF00593">
    <property type="entry name" value="TonB_dep_Rec_b-barrel"/>
    <property type="match status" value="1"/>
</dbReference>
<reference evidence="13 14" key="1">
    <citation type="submission" date="2018-08" db="EMBL/GenBank/DDBJ databases">
        <title>Genomic Encyclopedia of Type Strains, Phase IV (KMG-IV): sequencing the most valuable type-strain genomes for metagenomic binning, comparative biology and taxonomic classification.</title>
        <authorList>
            <person name="Goeker M."/>
        </authorList>
    </citation>
    <scope>NUCLEOTIDE SEQUENCE [LARGE SCALE GENOMIC DNA]</scope>
    <source>
        <strain evidence="13 14">DSM 25527</strain>
    </source>
</reference>
<dbReference type="InterPro" id="IPR013784">
    <property type="entry name" value="Carb-bd-like_fold"/>
</dbReference>
<evidence type="ECO:0000313" key="13">
    <source>
        <dbReference type="EMBL" id="RIA45537.1"/>
    </source>
</evidence>
<evidence type="ECO:0000256" key="6">
    <source>
        <dbReference type="ARBA" id="ARBA00023136"/>
    </source>
</evidence>
<evidence type="ECO:0000256" key="2">
    <source>
        <dbReference type="ARBA" id="ARBA00022448"/>
    </source>
</evidence>
<keyword evidence="7 8" id="KW-0998">Cell outer membrane</keyword>
<evidence type="ECO:0000256" key="4">
    <source>
        <dbReference type="ARBA" id="ARBA00022692"/>
    </source>
</evidence>
<evidence type="ECO:0000259" key="11">
    <source>
        <dbReference type="Pfam" id="PF00593"/>
    </source>
</evidence>
<dbReference type="Proteomes" id="UP000266568">
    <property type="component" value="Unassembled WGS sequence"/>
</dbReference>
<keyword evidence="14" id="KW-1185">Reference proteome</keyword>
<keyword evidence="2 8" id="KW-0813">Transport</keyword>
<keyword evidence="10" id="KW-0732">Signal</keyword>
<dbReference type="InterPro" id="IPR039426">
    <property type="entry name" value="TonB-dep_rcpt-like"/>
</dbReference>
<dbReference type="AlphaFoldDB" id="A0A397PEE2"/>
<dbReference type="GO" id="GO:0030246">
    <property type="term" value="F:carbohydrate binding"/>
    <property type="evidence" value="ECO:0007669"/>
    <property type="project" value="InterPro"/>
</dbReference>
<evidence type="ECO:0000256" key="9">
    <source>
        <dbReference type="RuleBase" id="RU003357"/>
    </source>
</evidence>
<comment type="subcellular location">
    <subcellularLocation>
        <location evidence="1 8">Cell outer membrane</location>
        <topology evidence="1 8">Multi-pass membrane protein</topology>
    </subcellularLocation>
</comment>
<dbReference type="PANTHER" id="PTHR40980:SF4">
    <property type="entry name" value="TONB-DEPENDENT RECEPTOR-LIKE BETA-BARREL DOMAIN-CONTAINING PROTEIN"/>
    <property type="match status" value="1"/>
</dbReference>
<dbReference type="NCBIfam" id="TIGR01782">
    <property type="entry name" value="TonB-Xanth-Caul"/>
    <property type="match status" value="1"/>
</dbReference>
<protein>
    <submittedName>
        <fullName evidence="13">TonB-dependent receptor</fullName>
    </submittedName>
</protein>
<feature type="domain" description="TonB-dependent receptor-like beta-barrel" evidence="11">
    <location>
        <begin position="461"/>
        <end position="910"/>
    </location>
</feature>
<dbReference type="GO" id="GO:0009279">
    <property type="term" value="C:cell outer membrane"/>
    <property type="evidence" value="ECO:0007669"/>
    <property type="project" value="UniProtKB-SubCell"/>
</dbReference>
<evidence type="ECO:0000256" key="10">
    <source>
        <dbReference type="SAM" id="SignalP"/>
    </source>
</evidence>
<evidence type="ECO:0000256" key="3">
    <source>
        <dbReference type="ARBA" id="ARBA00022452"/>
    </source>
</evidence>
<evidence type="ECO:0000256" key="5">
    <source>
        <dbReference type="ARBA" id="ARBA00023077"/>
    </source>
</evidence>
<dbReference type="PROSITE" id="PS52016">
    <property type="entry name" value="TONB_DEPENDENT_REC_3"/>
    <property type="match status" value="1"/>
</dbReference>
<evidence type="ECO:0000256" key="7">
    <source>
        <dbReference type="ARBA" id="ARBA00023237"/>
    </source>
</evidence>
<dbReference type="Gene3D" id="2.40.170.20">
    <property type="entry name" value="TonB-dependent receptor, beta-barrel domain"/>
    <property type="match status" value="1"/>
</dbReference>
<dbReference type="SUPFAM" id="SSF56935">
    <property type="entry name" value="Porins"/>
    <property type="match status" value="1"/>
</dbReference>
<comment type="similarity">
    <text evidence="8 9">Belongs to the TonB-dependent receptor family.</text>
</comment>
<dbReference type="InterPro" id="IPR012910">
    <property type="entry name" value="Plug_dom"/>
</dbReference>
<evidence type="ECO:0000256" key="8">
    <source>
        <dbReference type="PROSITE-ProRule" id="PRU01360"/>
    </source>
</evidence>
<dbReference type="RefSeq" id="WP_170150874.1">
    <property type="nucleotide sequence ID" value="NZ_QXDC01000002.1"/>
</dbReference>
<dbReference type="InterPro" id="IPR036942">
    <property type="entry name" value="Beta-barrel_TonB_sf"/>
</dbReference>
<dbReference type="EMBL" id="QXDC01000002">
    <property type="protein sequence ID" value="RIA45537.1"/>
    <property type="molecule type" value="Genomic_DNA"/>
</dbReference>
<dbReference type="Pfam" id="PF13620">
    <property type="entry name" value="CarboxypepD_reg"/>
    <property type="match status" value="1"/>
</dbReference>
<evidence type="ECO:0000256" key="1">
    <source>
        <dbReference type="ARBA" id="ARBA00004571"/>
    </source>
</evidence>
<dbReference type="Gene3D" id="2.170.130.10">
    <property type="entry name" value="TonB-dependent receptor, plug domain"/>
    <property type="match status" value="1"/>
</dbReference>
<proteinExistence type="inferred from homology"/>
<accession>A0A397PEE2</accession>
<keyword evidence="6 8" id="KW-0472">Membrane</keyword>
<feature type="domain" description="TonB-dependent receptor plug" evidence="12">
    <location>
        <begin position="142"/>
        <end position="242"/>
    </location>
</feature>
<evidence type="ECO:0000259" key="12">
    <source>
        <dbReference type="Pfam" id="PF07715"/>
    </source>
</evidence>
<dbReference type="PANTHER" id="PTHR40980">
    <property type="entry name" value="PLUG DOMAIN-CONTAINING PROTEIN"/>
    <property type="match status" value="1"/>
</dbReference>
<sequence>MGHGFKAMMGATICGAAFNLAIVSAAYAQSAGSITGTVSSEGGGNVLPGAVVTLEGTEYRAVTGRDGSYRLADIAPGTYTLTVSYVGFADYRDTVTIGDNGAIAKKIALRAEASDIASGRADMGEILVQGYRFGTTKSLNEQKEAANIKNVISEEMISSFPDLNTANVLSRVPGVSSDGRFVSIRGTAPQMTEVTINGEQVAFSNSSDRSVELNVVSAAQLSGIEVTKVVTPDMDATAVGGAINLKTRGAFDYNGRRIVVDAGAGRNSIADGTDLRASGFFSDVIGADDSIGLALGANFARTNTEQHIMEARWEENEDVNGNTLPYAFREATATYSKNVRDWYGVNGRIDFRPSPTTSLYASGVYNVRYDDQDRQNLRHRFDRGDYLSADAVEGARAIMGLHDRMERQLITSYMLGGEQYIGDSTIEFSLSHSKAYTKKSNGQLKPEFEARGLDYAFSDLDTRHPHWTITNGVDLTDGDIYKFDTLDLRYENTTSKIDTARLDFTKPITFGSDTGSIKIGAKYSRQHKVRADIRNQYHWAGDDDLTLTPFIASRDEYHLKNGYSVGPTTDRDAFRKFWEDNLSSFELTQRAEVSLGEPYDAKETISSVYAMTTQEYGDLLVLAGVRAEFRKLDYSATNLILETNQDTGTDGVVILNELVNSKRKYHHFFPNLQFRYRIGESTNIRAAYSKGLALPNFFDATPYSTTSVEIEDGEIDGAIVRGNPGLNPAVSHNFDLLGEHFFKRLGLLSAGIFYKKIENFTYLSRYDQPDGPYAGLEVQQYANGASAELVGAEIAWQQQFTFLPGLLSGFGIYANYTYTDAFNVNLAPDSERTSLGALPQQKKHVGNLALTYERGAILSKLALNYTGKSIDEVGANEEEDFWDDKLVTVDFSFTYKFRNHLDLYVQGNNLTNAIKYAYFGRPTRSDEYSLTGRTITIGARYTF</sequence>
<organism evidence="13 14">
    <name type="scientific">Hephaestia caeni</name>
    <dbReference type="NCBI Taxonomy" id="645617"/>
    <lineage>
        <taxon>Bacteria</taxon>
        <taxon>Pseudomonadati</taxon>
        <taxon>Pseudomonadota</taxon>
        <taxon>Alphaproteobacteria</taxon>
        <taxon>Sphingomonadales</taxon>
        <taxon>Sphingomonadaceae</taxon>
        <taxon>Hephaestia</taxon>
    </lineage>
</organism>
<gene>
    <name evidence="13" type="ORF">DFR49_0057</name>
</gene>